<feature type="region of interest" description="Disordered" evidence="1">
    <location>
        <begin position="348"/>
        <end position="384"/>
    </location>
</feature>
<organism evidence="3 4">
    <name type="scientific">Linnemannia gamsii</name>
    <dbReference type="NCBI Taxonomy" id="64522"/>
    <lineage>
        <taxon>Eukaryota</taxon>
        <taxon>Fungi</taxon>
        <taxon>Fungi incertae sedis</taxon>
        <taxon>Mucoromycota</taxon>
        <taxon>Mortierellomycotina</taxon>
        <taxon>Mortierellomycetes</taxon>
        <taxon>Mortierellales</taxon>
        <taxon>Mortierellaceae</taxon>
        <taxon>Linnemannia</taxon>
    </lineage>
</organism>
<evidence type="ECO:0000313" key="3">
    <source>
        <dbReference type="EMBL" id="KAG0310351.1"/>
    </source>
</evidence>
<dbReference type="EMBL" id="JAAAIN010000849">
    <property type="protein sequence ID" value="KAG0310351.1"/>
    <property type="molecule type" value="Genomic_DNA"/>
</dbReference>
<feature type="transmembrane region" description="Helical" evidence="2">
    <location>
        <begin position="231"/>
        <end position="252"/>
    </location>
</feature>
<reference evidence="3" key="1">
    <citation type="journal article" date="2020" name="Fungal Divers.">
        <title>Resolving the Mortierellaceae phylogeny through synthesis of multi-gene phylogenetics and phylogenomics.</title>
        <authorList>
            <person name="Vandepol N."/>
            <person name="Liber J."/>
            <person name="Desiro A."/>
            <person name="Na H."/>
            <person name="Kennedy M."/>
            <person name="Barry K."/>
            <person name="Grigoriev I.V."/>
            <person name="Miller A.N."/>
            <person name="O'Donnell K."/>
            <person name="Stajich J.E."/>
            <person name="Bonito G."/>
        </authorList>
    </citation>
    <scope>NUCLEOTIDE SEQUENCE</scope>
    <source>
        <strain evidence="3">NVP60</strain>
    </source>
</reference>
<dbReference type="Proteomes" id="UP000823405">
    <property type="component" value="Unassembled WGS sequence"/>
</dbReference>
<sequence length="687" mass="76715">MVPWEGLGTAWLHMKTDLLCTNMYEPATMANSWFCGVQGIGLMYMVLTMLCLGFLLIANLHVLTVYRSYIVQNHLTKLMVLSFFLPLSLVLPVAIRKQVENPGFGSICFVSSQVASPYFFYPLAVVVCLATFLHLGTIAFMIKTSIQNNSVAVSDSTSFKSQSDSQTKKLEKVGPDTPWFMDWMTCLAGQAREALLSGRLSPTSTMDDLKAVGDVAQGACARIAEPNVPSFTWAALADITPAVFGIIVFFIFGTKLELWQDLRSRIFGEKDTTVFVMGDVSMDSKDRLSSPEEQQQQQQQQQYIHFSQTTKADRGKSQDNDFYSDDLGLGAIEFNSRDMIMAYETETPRFGGKQSRSRSGSHAAPPATEATYGGATRKTSVTIQDNDREPIYYRNPEPITAKEELIQKRLLHEQNALLVTEGAVPWPSWPSSSPTSPFPSNFSAPSGAMSPSFDRYNYHHHTSPPPPSYHRDLTIDTTTHAITPPSPPRVTYPTIPISPQKAFYNSEDISAPPISLSQPSRIDRQIKTVPYYTPPPPVVAPPPAPPKARTQPVQSVVIPTRGSSRDQGRMSSDRDRDRERPSRVSSERQPRGSSERQPRVSSERQPRVSSERQPRVSSERQPRVSSERQPRDSSERLPRKQWQYQQEQVPMDIDISVASAMGSLSPPPPHLPRKSMRRRAASNPQQE</sequence>
<feature type="compositionally biased region" description="Basic and acidic residues" evidence="1">
    <location>
        <begin position="563"/>
        <end position="638"/>
    </location>
</feature>
<feature type="region of interest" description="Disordered" evidence="1">
    <location>
        <begin position="284"/>
        <end position="322"/>
    </location>
</feature>
<feature type="region of interest" description="Disordered" evidence="1">
    <location>
        <begin position="528"/>
        <end position="687"/>
    </location>
</feature>
<dbReference type="OrthoDB" id="26203at2759"/>
<feature type="transmembrane region" description="Helical" evidence="2">
    <location>
        <begin position="42"/>
        <end position="66"/>
    </location>
</feature>
<feature type="compositionally biased region" description="Pro residues" evidence="1">
    <location>
        <begin position="532"/>
        <end position="546"/>
    </location>
</feature>
<evidence type="ECO:0000313" key="4">
    <source>
        <dbReference type="Proteomes" id="UP000823405"/>
    </source>
</evidence>
<proteinExistence type="predicted"/>
<evidence type="ECO:0000256" key="2">
    <source>
        <dbReference type="SAM" id="Phobius"/>
    </source>
</evidence>
<evidence type="ECO:0008006" key="5">
    <source>
        <dbReference type="Google" id="ProtNLM"/>
    </source>
</evidence>
<comment type="caution">
    <text evidence="3">The sequence shown here is derived from an EMBL/GenBank/DDBJ whole genome shotgun (WGS) entry which is preliminary data.</text>
</comment>
<evidence type="ECO:0000256" key="1">
    <source>
        <dbReference type="SAM" id="MobiDB-lite"/>
    </source>
</evidence>
<feature type="transmembrane region" description="Helical" evidence="2">
    <location>
        <begin position="119"/>
        <end position="142"/>
    </location>
</feature>
<gene>
    <name evidence="3" type="ORF">BGZ97_012620</name>
</gene>
<name>A0A9P6R537_9FUNG</name>
<feature type="transmembrane region" description="Helical" evidence="2">
    <location>
        <begin position="78"/>
        <end position="95"/>
    </location>
</feature>
<keyword evidence="2" id="KW-0812">Transmembrane</keyword>
<keyword evidence="2" id="KW-1133">Transmembrane helix</keyword>
<protein>
    <recommendedName>
        <fullName evidence="5">G-protein coupled receptors family 2 profile 2 domain-containing protein</fullName>
    </recommendedName>
</protein>
<dbReference type="Gene3D" id="1.20.1070.10">
    <property type="entry name" value="Rhodopsin 7-helix transmembrane proteins"/>
    <property type="match status" value="1"/>
</dbReference>
<feature type="compositionally biased region" description="Basic residues" evidence="1">
    <location>
        <begin position="671"/>
        <end position="680"/>
    </location>
</feature>
<dbReference type="AlphaFoldDB" id="A0A9P6R537"/>
<keyword evidence="2" id="KW-0472">Membrane</keyword>
<accession>A0A9P6R537</accession>
<keyword evidence="4" id="KW-1185">Reference proteome</keyword>